<accession>A0A5A7NR68</accession>
<protein>
    <submittedName>
        <fullName evidence="3">Peptide ABC transporter substrate-binding protein</fullName>
    </submittedName>
</protein>
<dbReference type="PANTHER" id="PTHR30290:SF38">
    <property type="entry name" value="D,D-DIPEPTIDE-BINDING PERIPLASMIC PROTEIN DDPA-RELATED"/>
    <property type="match status" value="1"/>
</dbReference>
<organism evidence="3 4">
    <name type="scientific">Zafaria cholistanensis</name>
    <dbReference type="NCBI Taxonomy" id="1682741"/>
    <lineage>
        <taxon>Bacteria</taxon>
        <taxon>Bacillati</taxon>
        <taxon>Actinomycetota</taxon>
        <taxon>Actinomycetes</taxon>
        <taxon>Micrococcales</taxon>
        <taxon>Micrococcaceae</taxon>
        <taxon>Zafaria</taxon>
    </lineage>
</organism>
<sequence>MEPIPHPESMMTYHKSQQHLGLNGLAKRRGSAVVLGAAAAVAVLSGCSVANSGAAAGPANAAPDTVRIVLPEEPPTLDPCMNSQSSTGRVTRANITEGLTFRDPSTSEVEPMLATDWEQTGKTTWTFNLREGVQFQDGSPFDAKAVASSIERVLKPALSCDVAAQFFGEISLTPTVVDDHTIEIETSSPDPILPLRISYIGIVPASTDPEERVREVVGTGPYKVGTWDAGTRLTLERFDGYWGDKPDFASVEYSWRTEADIRSAMVETGEADVATTLTPQEKDKKNAVVFETNETAYLRLDPTKAPMDDMRVRQAIDYALDRDGLLASVFGGVGTTASQIVPDSVIGHNSNIAPTSYDMAKAQELVRAAKADGVPVENEITLIGRNNIYPNATQAMEVVQAALTEAGLNVKIEMLDVNAWLEYALRPFPEGAGPTILQGQHGNQAGDASFTMVNNYGSKGGQSTYGTAELDSLIKEAESASGEERQAAFEKALAYQHDQIVRDAVLVRVGGVIAVSDRVAYEPDSATYDEMRVADMKPKG</sequence>
<dbReference type="PIRSF" id="PIRSF002741">
    <property type="entry name" value="MppA"/>
    <property type="match status" value="1"/>
</dbReference>
<comment type="caution">
    <text evidence="3">The sequence shown here is derived from an EMBL/GenBank/DDBJ whole genome shotgun (WGS) entry which is preliminary data.</text>
</comment>
<keyword evidence="4" id="KW-1185">Reference proteome</keyword>
<reference evidence="3 4" key="1">
    <citation type="submission" date="2019-09" db="EMBL/GenBank/DDBJ databases">
        <title>Arthrobacter zafarii sp. nov., a moderately thermotolerant and halotolerant actinobacterium isolated from Cholistan desert soil of Pakistan.</title>
        <authorList>
            <person name="Amin A."/>
            <person name="Ahmed I."/>
            <person name="Khalid N."/>
            <person name="Schumann P."/>
            <person name="Busse H.J."/>
            <person name="Khan I.U."/>
            <person name="Li S."/>
            <person name="Li W.J."/>
        </authorList>
    </citation>
    <scope>NUCLEOTIDE SEQUENCE [LARGE SCALE GENOMIC DNA]</scope>
    <source>
        <strain evidence="3 4">NCCP-1664</strain>
    </source>
</reference>
<keyword evidence="1" id="KW-0732">Signal</keyword>
<feature type="domain" description="Solute-binding protein family 5" evidence="2">
    <location>
        <begin position="108"/>
        <end position="423"/>
    </location>
</feature>
<dbReference type="Gene3D" id="3.10.105.10">
    <property type="entry name" value="Dipeptide-binding Protein, Domain 3"/>
    <property type="match status" value="1"/>
</dbReference>
<dbReference type="Gene3D" id="3.90.76.10">
    <property type="entry name" value="Dipeptide-binding Protein, Domain 1"/>
    <property type="match status" value="1"/>
</dbReference>
<dbReference type="EMBL" id="BKDJ01000008">
    <property type="protein sequence ID" value="GER23300.1"/>
    <property type="molecule type" value="Genomic_DNA"/>
</dbReference>
<dbReference type="Gene3D" id="3.40.190.10">
    <property type="entry name" value="Periplasmic binding protein-like II"/>
    <property type="match status" value="1"/>
</dbReference>
<name>A0A5A7NR68_9MICC</name>
<dbReference type="GO" id="GO:0015833">
    <property type="term" value="P:peptide transport"/>
    <property type="evidence" value="ECO:0007669"/>
    <property type="project" value="TreeGrafter"/>
</dbReference>
<dbReference type="Pfam" id="PF00496">
    <property type="entry name" value="SBP_bac_5"/>
    <property type="match status" value="1"/>
</dbReference>
<dbReference type="InterPro" id="IPR030678">
    <property type="entry name" value="Peptide/Ni-bd"/>
</dbReference>
<dbReference type="Proteomes" id="UP000325307">
    <property type="component" value="Unassembled WGS sequence"/>
</dbReference>
<evidence type="ECO:0000256" key="1">
    <source>
        <dbReference type="ARBA" id="ARBA00022729"/>
    </source>
</evidence>
<dbReference type="GO" id="GO:0042597">
    <property type="term" value="C:periplasmic space"/>
    <property type="evidence" value="ECO:0007669"/>
    <property type="project" value="UniProtKB-ARBA"/>
</dbReference>
<evidence type="ECO:0000313" key="4">
    <source>
        <dbReference type="Proteomes" id="UP000325307"/>
    </source>
</evidence>
<dbReference type="SUPFAM" id="SSF53850">
    <property type="entry name" value="Periplasmic binding protein-like II"/>
    <property type="match status" value="1"/>
</dbReference>
<gene>
    <name evidence="3" type="ORF">NCCP1664_17960</name>
</gene>
<dbReference type="PANTHER" id="PTHR30290">
    <property type="entry name" value="PERIPLASMIC BINDING COMPONENT OF ABC TRANSPORTER"/>
    <property type="match status" value="1"/>
</dbReference>
<evidence type="ECO:0000313" key="3">
    <source>
        <dbReference type="EMBL" id="GER23300.1"/>
    </source>
</evidence>
<dbReference type="GO" id="GO:1904680">
    <property type="term" value="F:peptide transmembrane transporter activity"/>
    <property type="evidence" value="ECO:0007669"/>
    <property type="project" value="TreeGrafter"/>
</dbReference>
<evidence type="ECO:0000259" key="2">
    <source>
        <dbReference type="Pfam" id="PF00496"/>
    </source>
</evidence>
<dbReference type="InterPro" id="IPR039424">
    <property type="entry name" value="SBP_5"/>
</dbReference>
<dbReference type="InterPro" id="IPR000914">
    <property type="entry name" value="SBP_5_dom"/>
</dbReference>
<proteinExistence type="predicted"/>
<dbReference type="GO" id="GO:0043190">
    <property type="term" value="C:ATP-binding cassette (ABC) transporter complex"/>
    <property type="evidence" value="ECO:0007669"/>
    <property type="project" value="InterPro"/>
</dbReference>
<dbReference type="AlphaFoldDB" id="A0A5A7NR68"/>